<reference evidence="5 6" key="1">
    <citation type="submission" date="2024-04" db="EMBL/GenBank/DDBJ databases">
        <title>Novel species of the genus Ideonella isolated from streams.</title>
        <authorList>
            <person name="Lu H."/>
        </authorList>
    </citation>
    <scope>NUCLEOTIDE SEQUENCE [LARGE SCALE GENOMIC DNA]</scope>
    <source>
        <strain evidence="5 6">DXS29W</strain>
    </source>
</reference>
<comment type="caution">
    <text evidence="5">The sequence shown here is derived from an EMBL/GenBank/DDBJ whole genome shotgun (WGS) entry which is preliminary data.</text>
</comment>
<keyword evidence="1" id="KW-0175">Coiled coil</keyword>
<feature type="signal peptide" evidence="3">
    <location>
        <begin position="1"/>
        <end position="18"/>
    </location>
</feature>
<evidence type="ECO:0000256" key="3">
    <source>
        <dbReference type="SAM" id="SignalP"/>
    </source>
</evidence>
<dbReference type="EMBL" id="JBBUTG010000004">
    <property type="protein sequence ID" value="MEK8030928.1"/>
    <property type="molecule type" value="Genomic_DNA"/>
</dbReference>
<evidence type="ECO:0000259" key="4">
    <source>
        <dbReference type="Pfam" id="PF13511"/>
    </source>
</evidence>
<proteinExistence type="predicted"/>
<feature type="region of interest" description="Disordered" evidence="2">
    <location>
        <begin position="215"/>
        <end position="236"/>
    </location>
</feature>
<accession>A0ABU9BR01</accession>
<evidence type="ECO:0000256" key="1">
    <source>
        <dbReference type="SAM" id="Coils"/>
    </source>
</evidence>
<dbReference type="InterPro" id="IPR025392">
    <property type="entry name" value="DUF4124"/>
</dbReference>
<dbReference type="Pfam" id="PF13511">
    <property type="entry name" value="DUF4124"/>
    <property type="match status" value="1"/>
</dbReference>
<keyword evidence="6" id="KW-1185">Reference proteome</keyword>
<organism evidence="5 6">
    <name type="scientific">Ideonella lacteola</name>
    <dbReference type="NCBI Taxonomy" id="2984193"/>
    <lineage>
        <taxon>Bacteria</taxon>
        <taxon>Pseudomonadati</taxon>
        <taxon>Pseudomonadota</taxon>
        <taxon>Betaproteobacteria</taxon>
        <taxon>Burkholderiales</taxon>
        <taxon>Sphaerotilaceae</taxon>
        <taxon>Ideonella</taxon>
    </lineage>
</organism>
<dbReference type="Proteomes" id="UP001371218">
    <property type="component" value="Unassembled WGS sequence"/>
</dbReference>
<dbReference type="RefSeq" id="WP_341425296.1">
    <property type="nucleotide sequence ID" value="NZ_JBBUTG010000004.1"/>
</dbReference>
<evidence type="ECO:0000313" key="6">
    <source>
        <dbReference type="Proteomes" id="UP001371218"/>
    </source>
</evidence>
<dbReference type="PROSITE" id="PS51257">
    <property type="entry name" value="PROKAR_LIPOPROTEIN"/>
    <property type="match status" value="1"/>
</dbReference>
<keyword evidence="3" id="KW-0732">Signal</keyword>
<name>A0ABU9BR01_9BURK</name>
<evidence type="ECO:0000313" key="5">
    <source>
        <dbReference type="EMBL" id="MEK8030928.1"/>
    </source>
</evidence>
<feature type="region of interest" description="Disordered" evidence="2">
    <location>
        <begin position="66"/>
        <end position="101"/>
    </location>
</feature>
<feature type="chain" id="PRO_5046946053" evidence="3">
    <location>
        <begin position="19"/>
        <end position="236"/>
    </location>
</feature>
<feature type="domain" description="DUF4124" evidence="4">
    <location>
        <begin position="31"/>
        <end position="87"/>
    </location>
</feature>
<sequence length="236" mass="25900">MRSIGAVCLVLWVGTACAAPNNPSKPNTSPQRTIYTCVDAQGHRLSSDRPIPECLEQEQRMLNRDGSAKGVLPPAQSPEEKSRQDAARRTAEQERLGREAEARRDRALLARYPNLVAHDLARTRAQEPVTRQIETAQRRLAELEAESQNLASERESNGKKPLPQALRARIAANEGAIEAQNTILRDQQAERERLDQQYDAELARLRALWAGAVPGRLGPLPTPASGPPTRASSSAP</sequence>
<evidence type="ECO:0000256" key="2">
    <source>
        <dbReference type="SAM" id="MobiDB-lite"/>
    </source>
</evidence>
<feature type="compositionally biased region" description="Basic and acidic residues" evidence="2">
    <location>
        <begin position="78"/>
        <end position="101"/>
    </location>
</feature>
<protein>
    <submittedName>
        <fullName evidence="5">DUF4124 domain-containing protein</fullName>
    </submittedName>
</protein>
<feature type="coiled-coil region" evidence="1">
    <location>
        <begin position="126"/>
        <end position="204"/>
    </location>
</feature>
<gene>
    <name evidence="5" type="ORF">AACH06_08895</name>
</gene>